<protein>
    <submittedName>
        <fullName evidence="1">Uncharacterized protein</fullName>
    </submittedName>
</protein>
<keyword evidence="2" id="KW-1185">Reference proteome</keyword>
<comment type="caution">
    <text evidence="1">The sequence shown here is derived from an EMBL/GenBank/DDBJ whole genome shotgun (WGS) entry which is preliminary data.</text>
</comment>
<evidence type="ECO:0000313" key="1">
    <source>
        <dbReference type="EMBL" id="PWC10644.1"/>
    </source>
</evidence>
<organism evidence="1 2">
    <name type="scientific">Brenneria roseae subsp. americana</name>
    <dbReference type="NCBI Taxonomy" id="1508507"/>
    <lineage>
        <taxon>Bacteria</taxon>
        <taxon>Pseudomonadati</taxon>
        <taxon>Pseudomonadota</taxon>
        <taxon>Gammaproteobacteria</taxon>
        <taxon>Enterobacterales</taxon>
        <taxon>Pectobacteriaceae</taxon>
        <taxon>Brenneria</taxon>
    </lineage>
</organism>
<gene>
    <name evidence="1" type="ORF">B4923_16110</name>
</gene>
<accession>A0A2U1TMJ1</accession>
<reference evidence="1 2" key="1">
    <citation type="submission" date="2018-04" db="EMBL/GenBank/DDBJ databases">
        <title>Brenneria corticis sp.nov.</title>
        <authorList>
            <person name="Li Y."/>
        </authorList>
    </citation>
    <scope>NUCLEOTIDE SEQUENCE [LARGE SCALE GENOMIC DNA]</scope>
    <source>
        <strain evidence="1 2">LMG 27715</strain>
    </source>
</reference>
<dbReference type="EMBL" id="QDKJ01000013">
    <property type="protein sequence ID" value="PWC10644.1"/>
    <property type="molecule type" value="Genomic_DNA"/>
</dbReference>
<sequence>MATGKIAVRVVLDTADIDRKVEELAGLIKSRFPDGAPDFLDSHLSSVCDDIILTDGPPATGADGTDQIVQRVDFGRRFDDLATAIRTGNFNAH</sequence>
<name>A0A2U1TMJ1_9GAMM</name>
<proteinExistence type="predicted"/>
<dbReference type="Proteomes" id="UP000245138">
    <property type="component" value="Unassembled WGS sequence"/>
</dbReference>
<dbReference type="AlphaFoldDB" id="A0A2U1TMJ1"/>
<evidence type="ECO:0000313" key="2">
    <source>
        <dbReference type="Proteomes" id="UP000245138"/>
    </source>
</evidence>
<dbReference type="OrthoDB" id="9966433at2"/>